<protein>
    <submittedName>
        <fullName evidence="5">RHS repeat protein</fullName>
    </submittedName>
</protein>
<dbReference type="PANTHER" id="PTHR32305:SF17">
    <property type="entry name" value="TRNA NUCLEASE WAPA"/>
    <property type="match status" value="1"/>
</dbReference>
<sequence length="2326" mass="250527">MIVLAMALATLGGQVPAQARPEATAELLKPQRYESVPVHPVKTAKPAPDAEAAANKIQRPSPVWPVAGTAEVTLPTKDARAATSKPVRAGSLPVAIAPPGSDSARRPATAVPGKVRVQVLPQATAERAGLRGGLLIRVGRTDGGQSDGQVEVTVDYSTFASAFGADWSSRVRLVRVPECALTSPEAKDCLVTPLESRNAVRDRTVSASVPAGPIRPAMSRADAKRYGMVPSTATSGTLIALAAGPSGGAGSFTASSLAPSSSWSHGGSTGGFNWSYPMRTPPGPGGPAPSLALSYSSQAVDGRQAATNNQPGMIGEGFDYSPGFIERQYKACADDMDSSGANNTVKTGDLCWGPDNAVMSLGGSSVELLKGSDGKWHPRREDGSKIELLTSPVYNNGDNDNEYWKVTTANGTQYWFGRHQLPGWSTSRPTTNSVLTVPVYGNNPGEPCHQSTFAASECGGKRQAWRWNLDYIQDVHGNTMSLWWSKETNHYAKNKASSAPVAYDRAGYLTRIDYGTDNRDNTEYAAASPYVQNAPMRVAFTYADRCLANCTTKNDTTWPDTPWDQECTATTNPCQNGSPTFWSAKRTTVITTSVWKTALSKYQPADSWTLRQSFPDPGDGTRAGLWLEGITHRGLNDPALITTPNDDTKAVVAPEVTFEGIQMQNRVDATGSDWALAMNWRRVNLITLETGGQLFVTYSDRQCAKGGTMPSASALDSNTLLCYPVRWTPPAYTDPITDYFHKYVVREVQQIDPTGGARPLRTSYEYGNPGNQPLWHYDEDNGLAPDNRKSWSQWRGYPKVTTYVGEGTNRVKTETLYYRGMYGDKLAGGGTRTSTVEGLEGGAVNDYDHYAGTPREQISWLGSSVLAATVNDMWRSAATATRAGTPIAEARYSRVTTVRSRATTDTGVRRASTTTTYGDYGMPTTVQDNGDDDKTGDEACVQTEYARNTTGANWLLTPVKRTHGWIGTCATTPTTASQITADTKFSFDSLTYNTTPTKGLLTKIEAITGFSGGTRTYQQKSTAAYDARGRVTESTDVAGQTTTTTYTPLVDGPVTKVETKNPLLWSDIVDLDPVLGLPLKATDPNLRITEYTYDAMGRNTAVWLPDRDRTANPSAPSTRYSYQLHKTQPSTITTESLNANGGYDTSHVLLDGLGRGRQTQEPAYGAGRILTDTFYDAAGRIYKANSAYWNSSPVDLTEIRLGNDYEIPSQTQTLFDVAGRPLHSLLLAGQNGLQVEKSRTSITYHGDHTTTEPAQGEAAITTWTDVQGRVEKLWQYHSHTATGTYDETSYTYHPTGQLSTVADASGNTWSYTYDIQGRPVSVNDPDQGTSTMTYNTYGDLEKTTDSRPDTPDLYYTYDQVGRLETLREGSLTGQKRIGYTYDSPVKGVVKSASRFIGTDEYRDETVTVDKLYRPTQTKLTLPASQASFCGIGATTCSFTNKATFKASGALNNLTLPAAGGLSQEILTHKYDTTYGMPNQLATDYGDASYYAIQSGYTSLFELNTITRATALTGAKFLQSATYYDEATGRAKSSSVSRSTSPGLIANVEYSYDPSGNLKKIDDNPGSATRDTQCFTYDHQRRLTQAWTPESHDCATPPQNDQELGGPAPYWQQWSFGAPTDPKGRIGNRLTQTERATPTGTITTTYNYPSPQTAQPHALLGWSRTDNTGTTTGSYSYDNAGNMTSRPGPSGQQTMTWDAEGHLATLTDSAGTNSYIYDASGNRLIATDPTSSTLFLDGQEVRRNNSTGQVDATRYYTFNGETIAQRTVTGLTWLASDYQGTAQLSVATDTNQTITQRRQTPYGTPRGPQPTWPNQQGFLGGFKDPTGLTHLGAREYDPTIGRFISVDPINDPGNPRQLPAYTYAANNPITYSDPSGEIIPEYGGIDTPTGLCDHGLGGYACQEDVEGGGSGNDGVGPARKTGRQKTHESLEACGLFLPVGMVCDGVNAAIYVKEGNYTEAVVAGVSTVPVLDWACKIKAWCKATVGWIADRAKSAVGKAPTGAAPKIDHAADAREMAAIKADARSAANQSPAPKPPKPPTKEPGPTTKGKPSNNGGGGAPAAKSGCAKHSFAPATPVLMADGTTRPIAEVAVGDEVLAHDPMTGVTSSQTVEALHINQDESLTDLSIQTDDGSIAPLKTTQHHPFWSASRNAWVNAADLQATEELKAPSGAPATVAKVHNFLGAEIMRDLTVADVHTYYVMAGTTPVLVHNCGEDFIESAAGDRLYGPFHRLESPTQTAEVAAQMTESGELWGRVARISYQDRPMVQAYRGALPQGRRGVEFYTPVQPLSPRNSPPGEARWLAGIPGVRHEDEFAKISIIVTRNTQG</sequence>
<keyword evidence="3" id="KW-0732">Signal</keyword>
<dbReference type="Gene3D" id="2.180.10.10">
    <property type="entry name" value="RHS repeat-associated core"/>
    <property type="match status" value="1"/>
</dbReference>
<feature type="region of interest" description="Disordered" evidence="2">
    <location>
        <begin position="902"/>
        <end position="935"/>
    </location>
</feature>
<evidence type="ECO:0000256" key="3">
    <source>
        <dbReference type="SAM" id="SignalP"/>
    </source>
</evidence>
<dbReference type="InterPro" id="IPR036844">
    <property type="entry name" value="Hint_dom_sf"/>
</dbReference>
<feature type="region of interest" description="Disordered" evidence="2">
    <location>
        <begin position="1790"/>
        <end position="1809"/>
    </location>
</feature>
<feature type="region of interest" description="Disordered" evidence="2">
    <location>
        <begin position="2018"/>
        <end position="2066"/>
    </location>
</feature>
<dbReference type="InterPro" id="IPR030934">
    <property type="entry name" value="Intein_C"/>
</dbReference>
<dbReference type="CDD" id="cd20745">
    <property type="entry name" value="FIX_RhsA_AHH_HNH-like"/>
    <property type="match status" value="1"/>
</dbReference>
<feature type="compositionally biased region" description="Pro residues" evidence="2">
    <location>
        <begin position="2031"/>
        <end position="2041"/>
    </location>
</feature>
<evidence type="ECO:0000259" key="4">
    <source>
        <dbReference type="Pfam" id="PF25023"/>
    </source>
</evidence>
<evidence type="ECO:0000313" key="5">
    <source>
        <dbReference type="EMBL" id="QLK00468.1"/>
    </source>
</evidence>
<name>A0A7D6C8U2_9ACTN</name>
<dbReference type="InterPro" id="IPR031325">
    <property type="entry name" value="RHS_repeat"/>
</dbReference>
<dbReference type="Pfam" id="PF07591">
    <property type="entry name" value="PT-HINT"/>
    <property type="match status" value="1"/>
</dbReference>
<feature type="signal peptide" evidence="3">
    <location>
        <begin position="1"/>
        <end position="19"/>
    </location>
</feature>
<dbReference type="EMBL" id="CP058905">
    <property type="protein sequence ID" value="QLK00468.1"/>
    <property type="molecule type" value="Genomic_DNA"/>
</dbReference>
<dbReference type="InterPro" id="IPR056823">
    <property type="entry name" value="TEN-like_YD-shell"/>
</dbReference>
<dbReference type="InterPro" id="IPR006530">
    <property type="entry name" value="YD"/>
</dbReference>
<feature type="compositionally biased region" description="Low complexity" evidence="2">
    <location>
        <begin position="2042"/>
        <end position="2052"/>
    </location>
</feature>
<dbReference type="InterPro" id="IPR022385">
    <property type="entry name" value="Rhs_assc_core"/>
</dbReference>
<proteinExistence type="predicted"/>
<dbReference type="InterPro" id="IPR050708">
    <property type="entry name" value="T6SS_VgrG/RHS"/>
</dbReference>
<feature type="compositionally biased region" description="Polar residues" evidence="2">
    <location>
        <begin position="1790"/>
        <end position="1801"/>
    </location>
</feature>
<dbReference type="NCBIfam" id="TIGR01643">
    <property type="entry name" value="YD_repeat_2x"/>
    <property type="match status" value="2"/>
</dbReference>
<dbReference type="NCBIfam" id="TIGR03696">
    <property type="entry name" value="Rhs_assc_core"/>
    <property type="match status" value="1"/>
</dbReference>
<dbReference type="Gene3D" id="2.170.16.10">
    <property type="entry name" value="Hedgehog/Intein (Hint) domain"/>
    <property type="match status" value="1"/>
</dbReference>
<dbReference type="PANTHER" id="PTHR32305">
    <property type="match status" value="1"/>
</dbReference>
<keyword evidence="1" id="KW-0677">Repeat</keyword>
<dbReference type="SUPFAM" id="SSF51294">
    <property type="entry name" value="Hedgehog/intein (Hint) domain"/>
    <property type="match status" value="1"/>
</dbReference>
<accession>A0A7D6C8U2</accession>
<dbReference type="NCBIfam" id="TIGR01443">
    <property type="entry name" value="intein_Cterm"/>
    <property type="match status" value="1"/>
</dbReference>
<reference evidence="5" key="1">
    <citation type="submission" date="2020-08" db="EMBL/GenBank/DDBJ databases">
        <title>A bifunctional nitrone conjugated secondary metabolite targeting the ribosome.</title>
        <authorList>
            <person name="Limbrick E.M."/>
            <person name="Graf M."/>
            <person name="Derewacz D.K."/>
            <person name="Nguyen F."/>
            <person name="Spraggins J.M."/>
            <person name="Wieland M."/>
            <person name="Ynigez-Gutierrez A.E."/>
            <person name="Reisman B.J."/>
            <person name="Zinshteyn B."/>
            <person name="McCulloch K."/>
            <person name="Iverson T.M."/>
            <person name="Green R."/>
            <person name="Wilson D.N."/>
            <person name="Bachmann B.O."/>
        </authorList>
    </citation>
    <scope>NUCLEOTIDE SEQUENCE</scope>
    <source>
        <strain evidence="5">Africana</strain>
    </source>
</reference>
<feature type="chain" id="PRO_5027618543" evidence="3">
    <location>
        <begin position="20"/>
        <end position="2326"/>
    </location>
</feature>
<evidence type="ECO:0000256" key="1">
    <source>
        <dbReference type="ARBA" id="ARBA00022737"/>
    </source>
</evidence>
<dbReference type="Pfam" id="PF25023">
    <property type="entry name" value="TEN_YD-shell"/>
    <property type="match status" value="1"/>
</dbReference>
<dbReference type="PROSITE" id="PS50818">
    <property type="entry name" value="INTEIN_C_TER"/>
    <property type="match status" value="1"/>
</dbReference>
<feature type="domain" description="Teneurin-like YD-shell" evidence="4">
    <location>
        <begin position="1670"/>
        <end position="1868"/>
    </location>
</feature>
<organism evidence="5">
    <name type="scientific">Micromonospora carbonacea</name>
    <dbReference type="NCBI Taxonomy" id="47853"/>
    <lineage>
        <taxon>Bacteria</taxon>
        <taxon>Bacillati</taxon>
        <taxon>Actinomycetota</taxon>
        <taxon>Actinomycetes</taxon>
        <taxon>Micromonosporales</taxon>
        <taxon>Micromonosporaceae</taxon>
        <taxon>Micromonospora</taxon>
    </lineage>
</organism>
<gene>
    <name evidence="5" type="ORF">HZU44_10720</name>
</gene>
<evidence type="ECO:0000256" key="2">
    <source>
        <dbReference type="SAM" id="MobiDB-lite"/>
    </source>
</evidence>
<dbReference type="CDD" id="cd00081">
    <property type="entry name" value="Hint"/>
    <property type="match status" value="1"/>
</dbReference>
<dbReference type="Pfam" id="PF05593">
    <property type="entry name" value="RHS_repeat"/>
    <property type="match status" value="1"/>
</dbReference>